<dbReference type="eggNOG" id="COG0744">
    <property type="taxonomic scope" value="Bacteria"/>
</dbReference>
<evidence type="ECO:0000256" key="8">
    <source>
        <dbReference type="ARBA" id="ARBA00022960"/>
    </source>
</evidence>
<name>A0A0R2G259_9LACO</name>
<dbReference type="RefSeq" id="WP_022790926.1">
    <property type="nucleotide sequence ID" value="NZ_ATUU01000001.1"/>
</dbReference>
<dbReference type="InParanoid" id="A0A0R2G259"/>
<keyword evidence="8" id="KW-0133">Cell shape</keyword>
<feature type="region of interest" description="Disordered" evidence="14">
    <location>
        <begin position="1"/>
        <end position="30"/>
    </location>
</feature>
<dbReference type="OrthoDB" id="9766909at2"/>
<feature type="transmembrane region" description="Helical" evidence="15">
    <location>
        <begin position="33"/>
        <end position="59"/>
    </location>
</feature>
<dbReference type="GO" id="GO:0071555">
    <property type="term" value="P:cell wall organization"/>
    <property type="evidence" value="ECO:0007669"/>
    <property type="project" value="UniProtKB-KW"/>
</dbReference>
<keyword evidence="19" id="KW-1185">Reference proteome</keyword>
<evidence type="ECO:0000256" key="15">
    <source>
        <dbReference type="SAM" id="Phobius"/>
    </source>
</evidence>
<feature type="domain" description="Glycosyl transferase family 51" evidence="17">
    <location>
        <begin position="86"/>
        <end position="263"/>
    </location>
</feature>
<reference evidence="18 19" key="1">
    <citation type="journal article" date="2015" name="Genome Announc.">
        <title>Expanding the biotechnology potential of lactobacilli through comparative genomics of 213 strains and associated genera.</title>
        <authorList>
            <person name="Sun Z."/>
            <person name="Harris H.M."/>
            <person name="McCann A."/>
            <person name="Guo C."/>
            <person name="Argimon S."/>
            <person name="Zhang W."/>
            <person name="Yang X."/>
            <person name="Jeffery I.B."/>
            <person name="Cooney J.C."/>
            <person name="Kagawa T.F."/>
            <person name="Liu W."/>
            <person name="Song Y."/>
            <person name="Salvetti E."/>
            <person name="Wrobel A."/>
            <person name="Rasinkangas P."/>
            <person name="Parkhill J."/>
            <person name="Rea M.C."/>
            <person name="O'Sullivan O."/>
            <person name="Ritari J."/>
            <person name="Douillard F.P."/>
            <person name="Paul Ross R."/>
            <person name="Yang R."/>
            <person name="Briner A.E."/>
            <person name="Felis G.E."/>
            <person name="de Vos W.M."/>
            <person name="Barrangou R."/>
            <person name="Klaenhammer T.R."/>
            <person name="Caufield P.W."/>
            <person name="Cui Y."/>
            <person name="Zhang H."/>
            <person name="O'Toole P.W."/>
        </authorList>
    </citation>
    <scope>NUCLEOTIDE SEQUENCE [LARGE SCALE GENOMIC DNA]</scope>
    <source>
        <strain evidence="18 19">DSM 20190</strain>
    </source>
</reference>
<dbReference type="PANTHER" id="PTHR32282:SF29">
    <property type="entry name" value="PENICILLIN-BINDING PROTEIN 1A"/>
    <property type="match status" value="1"/>
</dbReference>
<dbReference type="InterPro" id="IPR036950">
    <property type="entry name" value="PBP_transglycosylase"/>
</dbReference>
<keyword evidence="3 18" id="KW-0121">Carboxypeptidase</keyword>
<dbReference type="AlphaFoldDB" id="A0A0R2G259"/>
<dbReference type="PANTHER" id="PTHR32282">
    <property type="entry name" value="BINDING PROTEIN TRANSPEPTIDASE, PUTATIVE-RELATED"/>
    <property type="match status" value="1"/>
</dbReference>
<comment type="catalytic activity">
    <reaction evidence="13">
        <text>[GlcNAc-(1-&gt;4)-Mur2Ac(oyl-L-Ala-gamma-D-Glu-L-Lys-D-Ala-D-Ala)](n)-di-trans,octa-cis-undecaprenyl diphosphate + beta-D-GlcNAc-(1-&gt;4)-Mur2Ac(oyl-L-Ala-gamma-D-Glu-L-Lys-D-Ala-D-Ala)-di-trans,octa-cis-undecaprenyl diphosphate = [GlcNAc-(1-&gt;4)-Mur2Ac(oyl-L-Ala-gamma-D-Glu-L-Lys-D-Ala-D-Ala)](n+1)-di-trans,octa-cis-undecaprenyl diphosphate + di-trans,octa-cis-undecaprenyl diphosphate + H(+)</text>
        <dbReference type="Rhea" id="RHEA:23708"/>
        <dbReference type="Rhea" id="RHEA-COMP:9602"/>
        <dbReference type="Rhea" id="RHEA-COMP:9603"/>
        <dbReference type="ChEBI" id="CHEBI:15378"/>
        <dbReference type="ChEBI" id="CHEBI:58405"/>
        <dbReference type="ChEBI" id="CHEBI:60033"/>
        <dbReference type="ChEBI" id="CHEBI:78435"/>
        <dbReference type="EC" id="2.4.99.28"/>
    </reaction>
</comment>
<keyword evidence="10" id="KW-0511">Multifunctional enzyme</keyword>
<dbReference type="STRING" id="1123500.GCA_000420365_00124"/>
<evidence type="ECO:0000256" key="1">
    <source>
        <dbReference type="ARBA" id="ARBA00007090"/>
    </source>
</evidence>
<dbReference type="InterPro" id="IPR001264">
    <property type="entry name" value="Glyco_trans_51"/>
</dbReference>
<keyword evidence="15" id="KW-0472">Membrane</keyword>
<dbReference type="InterPro" id="IPR012338">
    <property type="entry name" value="Beta-lactam/transpept-like"/>
</dbReference>
<keyword evidence="4" id="KW-0645">Protease</keyword>
<evidence type="ECO:0000256" key="12">
    <source>
        <dbReference type="ARBA" id="ARBA00034000"/>
    </source>
</evidence>
<dbReference type="SUPFAM" id="SSF53955">
    <property type="entry name" value="Lysozyme-like"/>
    <property type="match status" value="1"/>
</dbReference>
<sequence>MTEDDMSRSQRNRSAGATASRSGRQRGPKKKHLWRDVAIIAATLGALGLVAGGGLFAYYASSAPRISDSALHGTSQTQLLDSTGKTFYTTGNQTREVARQAEIPKILRQAVTSIEDRRFYKHHGVDPRRILGATVANITGSSLGLQGGSTLTQQLVKLTVFSTSAADQTLKRKAQEAYLATQVEKKYSKDQILTLYMNKVYMGNGVYGMKTAANYYFGKELDQLTVPQIALIAGLPQSPSGYDPYTNPKGALARRNNVIRAMQENKVISKADADRYVKVPINQGLKETHPETEKAEKDAKETDAYITSTLQELRRLGYDPAKDGLRVHTNLNSKVQKRAYDIANSDQYVIWPSDDLQVGLTVTNPNNGKVMAQIGGRKLDTTFGLNRAKQTSRSSGSTAKPLVDYGPAVEHLNWPTYRTVDDSPYTYPGTNVKVYDWDHKFEGKMTMRQALAESRNIPAIKTFVDVGNQNAAGFLDKLGIKVKASDLVTSNAIGIDVSSEQEAAAYSAFGNGGTYYKPYYISSVEEQSGDIKKFSPEGKEAMKSSTAFMLTNMMESVITDSYAKMVDTNAYSQAGKTGVTGYADDADVPDGAASDTWFTGLTKSATISVWTGYDEPNTPGHYLAKGSDQYLALKTYGALMDYIMQGGGLSDADGSDWTVPETVKQVTKYGKTEYEVRGASFKNPPLHKTFPSSEFSSSATSSSSAALRSSSTTSVLRSSSSQPQPQPNNQQEPTNPGGQNNNNQQAPQRGQGTQTTPPSQHPQSSDSQQSR</sequence>
<dbReference type="Proteomes" id="UP000051296">
    <property type="component" value="Unassembled WGS sequence"/>
</dbReference>
<evidence type="ECO:0000256" key="14">
    <source>
        <dbReference type="SAM" id="MobiDB-lite"/>
    </source>
</evidence>
<evidence type="ECO:0000256" key="10">
    <source>
        <dbReference type="ARBA" id="ARBA00023268"/>
    </source>
</evidence>
<evidence type="ECO:0000259" key="16">
    <source>
        <dbReference type="Pfam" id="PF00905"/>
    </source>
</evidence>
<gene>
    <name evidence="18" type="ORF">IV68_GL000380</name>
</gene>
<dbReference type="GO" id="GO:0008658">
    <property type="term" value="F:penicillin binding"/>
    <property type="evidence" value="ECO:0007669"/>
    <property type="project" value="InterPro"/>
</dbReference>
<evidence type="ECO:0000256" key="4">
    <source>
        <dbReference type="ARBA" id="ARBA00022670"/>
    </source>
</evidence>
<evidence type="ECO:0000256" key="7">
    <source>
        <dbReference type="ARBA" id="ARBA00022801"/>
    </source>
</evidence>
<evidence type="ECO:0000256" key="3">
    <source>
        <dbReference type="ARBA" id="ARBA00022645"/>
    </source>
</evidence>
<organism evidence="18 19">
    <name type="scientific">Weissella halotolerans DSM 20190</name>
    <dbReference type="NCBI Taxonomy" id="1123500"/>
    <lineage>
        <taxon>Bacteria</taxon>
        <taxon>Bacillati</taxon>
        <taxon>Bacillota</taxon>
        <taxon>Bacilli</taxon>
        <taxon>Lactobacillales</taxon>
        <taxon>Lactobacillaceae</taxon>
        <taxon>Weissella</taxon>
    </lineage>
</organism>
<comment type="similarity">
    <text evidence="1">In the C-terminal section; belongs to the transpeptidase family.</text>
</comment>
<evidence type="ECO:0000256" key="9">
    <source>
        <dbReference type="ARBA" id="ARBA00022984"/>
    </source>
</evidence>
<dbReference type="Pfam" id="PF00905">
    <property type="entry name" value="Transpeptidase"/>
    <property type="match status" value="1"/>
</dbReference>
<dbReference type="SUPFAM" id="SSF56601">
    <property type="entry name" value="beta-lactamase/transpeptidase-like"/>
    <property type="match status" value="1"/>
</dbReference>
<dbReference type="Gene3D" id="1.10.3810.10">
    <property type="entry name" value="Biosynthetic peptidoglycan transglycosylase-like"/>
    <property type="match status" value="1"/>
</dbReference>
<keyword evidence="11" id="KW-0961">Cell wall biogenesis/degradation</keyword>
<evidence type="ECO:0000256" key="11">
    <source>
        <dbReference type="ARBA" id="ARBA00023316"/>
    </source>
</evidence>
<dbReference type="Pfam" id="PF00912">
    <property type="entry name" value="Transgly"/>
    <property type="match status" value="1"/>
</dbReference>
<dbReference type="FunFam" id="1.10.3810.10:FF:000001">
    <property type="entry name" value="Penicillin-binding protein 1A"/>
    <property type="match status" value="1"/>
</dbReference>
<evidence type="ECO:0000313" key="19">
    <source>
        <dbReference type="Proteomes" id="UP000051296"/>
    </source>
</evidence>
<proteinExistence type="inferred from homology"/>
<keyword evidence="7" id="KW-0378">Hydrolase</keyword>
<evidence type="ECO:0000256" key="6">
    <source>
        <dbReference type="ARBA" id="ARBA00022679"/>
    </source>
</evidence>
<dbReference type="GO" id="GO:0009002">
    <property type="term" value="F:serine-type D-Ala-D-Ala carboxypeptidase activity"/>
    <property type="evidence" value="ECO:0007669"/>
    <property type="project" value="UniProtKB-EC"/>
</dbReference>
<dbReference type="FunCoup" id="A0A0R2G259">
    <property type="interactions" value="21"/>
</dbReference>
<evidence type="ECO:0000256" key="5">
    <source>
        <dbReference type="ARBA" id="ARBA00022676"/>
    </source>
</evidence>
<dbReference type="EMBL" id="JQAX01000001">
    <property type="protein sequence ID" value="KRN33574.1"/>
    <property type="molecule type" value="Genomic_DNA"/>
</dbReference>
<dbReference type="GO" id="GO:0008955">
    <property type="term" value="F:peptidoglycan glycosyltransferase activity"/>
    <property type="evidence" value="ECO:0007669"/>
    <property type="project" value="UniProtKB-EC"/>
</dbReference>
<dbReference type="GO" id="GO:0008360">
    <property type="term" value="P:regulation of cell shape"/>
    <property type="evidence" value="ECO:0007669"/>
    <property type="project" value="UniProtKB-KW"/>
</dbReference>
<keyword evidence="9" id="KW-0573">Peptidoglycan synthesis</keyword>
<dbReference type="GO" id="GO:0009252">
    <property type="term" value="P:peptidoglycan biosynthetic process"/>
    <property type="evidence" value="ECO:0007669"/>
    <property type="project" value="UniProtKB-KW"/>
</dbReference>
<dbReference type="GO" id="GO:0006508">
    <property type="term" value="P:proteolysis"/>
    <property type="evidence" value="ECO:0007669"/>
    <property type="project" value="UniProtKB-KW"/>
</dbReference>
<feature type="domain" description="Penicillin-binding protein transpeptidase" evidence="16">
    <location>
        <begin position="360"/>
        <end position="613"/>
    </location>
</feature>
<comment type="catalytic activity">
    <reaction evidence="12">
        <text>Preferential cleavage: (Ac)2-L-Lys-D-Ala-|-D-Ala. Also transpeptidation of peptidyl-alanyl moieties that are N-acyl substituents of D-alanine.</text>
        <dbReference type="EC" id="3.4.16.4"/>
    </reaction>
</comment>
<dbReference type="PATRIC" id="fig|1123500.6.peg.381"/>
<accession>A0A0R2G259</accession>
<feature type="region of interest" description="Disordered" evidence="14">
    <location>
        <begin position="680"/>
        <end position="771"/>
    </location>
</feature>
<comment type="similarity">
    <text evidence="2">In the N-terminal section; belongs to the glycosyltransferase 51 family.</text>
</comment>
<dbReference type="InterPro" id="IPR001460">
    <property type="entry name" value="PCN-bd_Tpept"/>
</dbReference>
<protein>
    <submittedName>
        <fullName evidence="18">Membrane carboxypeptidase (Penicillin-binding protein)</fullName>
    </submittedName>
</protein>
<evidence type="ECO:0000259" key="17">
    <source>
        <dbReference type="Pfam" id="PF00912"/>
    </source>
</evidence>
<dbReference type="InterPro" id="IPR050396">
    <property type="entry name" value="Glycosyltr_51/Transpeptidase"/>
</dbReference>
<dbReference type="Gene3D" id="3.40.710.10">
    <property type="entry name" value="DD-peptidase/beta-lactamase superfamily"/>
    <property type="match status" value="1"/>
</dbReference>
<dbReference type="InterPro" id="IPR023346">
    <property type="entry name" value="Lysozyme-like_dom_sf"/>
</dbReference>
<feature type="compositionally biased region" description="Polar residues" evidence="14">
    <location>
        <begin position="12"/>
        <end position="22"/>
    </location>
</feature>
<comment type="caution">
    <text evidence="18">The sequence shown here is derived from an EMBL/GenBank/DDBJ whole genome shotgun (WGS) entry which is preliminary data.</text>
</comment>
<keyword evidence="6" id="KW-0808">Transferase</keyword>
<feature type="compositionally biased region" description="Low complexity" evidence="14">
    <location>
        <begin position="690"/>
        <end position="771"/>
    </location>
</feature>
<evidence type="ECO:0000256" key="2">
    <source>
        <dbReference type="ARBA" id="ARBA00007739"/>
    </source>
</evidence>
<keyword evidence="15" id="KW-1133">Transmembrane helix</keyword>
<dbReference type="GO" id="GO:0030288">
    <property type="term" value="C:outer membrane-bounded periplasmic space"/>
    <property type="evidence" value="ECO:0007669"/>
    <property type="project" value="TreeGrafter"/>
</dbReference>
<keyword evidence="15" id="KW-0812">Transmembrane</keyword>
<evidence type="ECO:0000256" key="13">
    <source>
        <dbReference type="ARBA" id="ARBA00049902"/>
    </source>
</evidence>
<evidence type="ECO:0000313" key="18">
    <source>
        <dbReference type="EMBL" id="KRN33574.1"/>
    </source>
</evidence>
<keyword evidence="5" id="KW-0328">Glycosyltransferase</keyword>